<dbReference type="AlphaFoldDB" id="A0AAV2N277"/>
<gene>
    <name evidence="9" type="ORF">LPLAT_LOCUS540</name>
</gene>
<dbReference type="InterPro" id="IPR021137">
    <property type="entry name" value="Ribosomal_bL35-like"/>
</dbReference>
<comment type="similarity">
    <text evidence="2">Belongs to the bacterial ribosomal protein bL35 family.</text>
</comment>
<evidence type="ECO:0000256" key="4">
    <source>
        <dbReference type="ARBA" id="ARBA00022980"/>
    </source>
</evidence>
<dbReference type="InterPro" id="IPR037229">
    <property type="entry name" value="Ribosomal_bL35_sf"/>
</dbReference>
<dbReference type="GO" id="GO:1990904">
    <property type="term" value="C:ribonucleoprotein complex"/>
    <property type="evidence" value="ECO:0007669"/>
    <property type="project" value="UniProtKB-KW"/>
</dbReference>
<dbReference type="GO" id="GO:0003735">
    <property type="term" value="F:structural constituent of ribosome"/>
    <property type="evidence" value="ECO:0007669"/>
    <property type="project" value="InterPro"/>
</dbReference>
<protein>
    <recommendedName>
        <fullName evidence="7">Large ribosomal subunit protein bL35m</fullName>
    </recommendedName>
    <alternativeName>
        <fullName evidence="8">39S ribosomal protein L35, mitochondrial</fullName>
    </alternativeName>
</protein>
<dbReference type="GO" id="GO:0006412">
    <property type="term" value="P:translation"/>
    <property type="evidence" value="ECO:0007669"/>
    <property type="project" value="InterPro"/>
</dbReference>
<comment type="subcellular location">
    <subcellularLocation>
        <location evidence="1">Mitochondrion</location>
    </subcellularLocation>
</comment>
<sequence length="187" mass="22106">MLRVVSAALRGVAARATSTNVTSFIGSKCNLIFNSTQYRNFGALSTAVQKWTAIGPAQHKTLLNYAVTENRLALPKEPINVPVRTLIKYSMLRGKRKTVRTVLKRFYRLHWGIWIRTKAGRKKHLWQKSYARKKRLREHVFCNATQCTMLDKMVSNYWRRRHYYVDDPYEPYHDREEFIFTRKKPLP</sequence>
<dbReference type="InterPro" id="IPR019338">
    <property type="entry name" value="Ribosomal_bL35m"/>
</dbReference>
<dbReference type="PANTHER" id="PTHR15909">
    <property type="entry name" value="39S RIBOSOMAL PROTEIN L35, MITOCHONDRIAL"/>
    <property type="match status" value="1"/>
</dbReference>
<keyword evidence="4" id="KW-0689">Ribosomal protein</keyword>
<keyword evidence="10" id="KW-1185">Reference proteome</keyword>
<evidence type="ECO:0000256" key="2">
    <source>
        <dbReference type="ARBA" id="ARBA00006598"/>
    </source>
</evidence>
<dbReference type="SUPFAM" id="SSF143034">
    <property type="entry name" value="L35p-like"/>
    <property type="match status" value="1"/>
</dbReference>
<dbReference type="GO" id="GO:0005739">
    <property type="term" value="C:mitochondrion"/>
    <property type="evidence" value="ECO:0007669"/>
    <property type="project" value="UniProtKB-SubCell"/>
</dbReference>
<evidence type="ECO:0000256" key="7">
    <source>
        <dbReference type="ARBA" id="ARBA00035273"/>
    </source>
</evidence>
<keyword evidence="3" id="KW-0809">Transit peptide</keyword>
<evidence type="ECO:0000256" key="6">
    <source>
        <dbReference type="ARBA" id="ARBA00023274"/>
    </source>
</evidence>
<organism evidence="9 10">
    <name type="scientific">Lasius platythorax</name>
    <dbReference type="NCBI Taxonomy" id="488582"/>
    <lineage>
        <taxon>Eukaryota</taxon>
        <taxon>Metazoa</taxon>
        <taxon>Ecdysozoa</taxon>
        <taxon>Arthropoda</taxon>
        <taxon>Hexapoda</taxon>
        <taxon>Insecta</taxon>
        <taxon>Pterygota</taxon>
        <taxon>Neoptera</taxon>
        <taxon>Endopterygota</taxon>
        <taxon>Hymenoptera</taxon>
        <taxon>Apocrita</taxon>
        <taxon>Aculeata</taxon>
        <taxon>Formicoidea</taxon>
        <taxon>Formicidae</taxon>
        <taxon>Formicinae</taxon>
        <taxon>Lasius</taxon>
        <taxon>Lasius</taxon>
    </lineage>
</organism>
<evidence type="ECO:0000313" key="10">
    <source>
        <dbReference type="Proteomes" id="UP001497644"/>
    </source>
</evidence>
<reference evidence="9 10" key="1">
    <citation type="submission" date="2024-04" db="EMBL/GenBank/DDBJ databases">
        <authorList>
            <consortium name="Molecular Ecology Group"/>
        </authorList>
    </citation>
    <scope>NUCLEOTIDE SEQUENCE [LARGE SCALE GENOMIC DNA]</scope>
</reference>
<dbReference type="GO" id="GO:0005840">
    <property type="term" value="C:ribosome"/>
    <property type="evidence" value="ECO:0007669"/>
    <property type="project" value="UniProtKB-KW"/>
</dbReference>
<dbReference type="Proteomes" id="UP001497644">
    <property type="component" value="Chromosome 1"/>
</dbReference>
<evidence type="ECO:0000256" key="1">
    <source>
        <dbReference type="ARBA" id="ARBA00004173"/>
    </source>
</evidence>
<evidence type="ECO:0000256" key="3">
    <source>
        <dbReference type="ARBA" id="ARBA00022946"/>
    </source>
</evidence>
<proteinExistence type="inferred from homology"/>
<accession>A0AAV2N277</accession>
<keyword evidence="5" id="KW-0496">Mitochondrion</keyword>
<evidence type="ECO:0000256" key="5">
    <source>
        <dbReference type="ARBA" id="ARBA00023128"/>
    </source>
</evidence>
<evidence type="ECO:0000313" key="9">
    <source>
        <dbReference type="EMBL" id="CAL1673717.1"/>
    </source>
</evidence>
<dbReference type="PANTHER" id="PTHR15909:SF0">
    <property type="entry name" value="LARGE RIBOSOMAL SUBUNIT PROTEIN BL35M"/>
    <property type="match status" value="1"/>
</dbReference>
<dbReference type="Pfam" id="PF01632">
    <property type="entry name" value="Ribosomal_L35p"/>
    <property type="match status" value="1"/>
</dbReference>
<evidence type="ECO:0000256" key="8">
    <source>
        <dbReference type="ARBA" id="ARBA00035418"/>
    </source>
</evidence>
<keyword evidence="6" id="KW-0687">Ribonucleoprotein</keyword>
<name>A0AAV2N277_9HYME</name>
<dbReference type="EMBL" id="OZ034824">
    <property type="protein sequence ID" value="CAL1673717.1"/>
    <property type="molecule type" value="Genomic_DNA"/>
</dbReference>